<proteinExistence type="predicted"/>
<dbReference type="Proteomes" id="UP000070133">
    <property type="component" value="Unassembled WGS sequence"/>
</dbReference>
<protein>
    <submittedName>
        <fullName evidence="1">Uncharacterized protein</fullName>
    </submittedName>
</protein>
<dbReference type="OrthoDB" id="10488457at2759"/>
<accession>A0A139GXI2</accession>
<comment type="caution">
    <text evidence="1">The sequence shown here is derived from an EMBL/GenBank/DDBJ whole genome shotgun (WGS) entry which is preliminary data.</text>
</comment>
<sequence>METIKRLEGLAEELQMLILNNLTASDIHAVLARSPALQKLASLKQLGKGAVACHQSRLQGQIANLCNFETGDHSNEYANSAFIKALVDRIEIHGLPLDEPNYCHAEYLEFAEQWLRRAHNVVNTQTASAHRQITMLASLCMNFISIHLHFHKPGYQLALHSQDRMYRALERSESLGLLRMSRTQLQTVLQLAHSKGLFTAAGNRSEAWFRRPRAIFHSSCDTITNFLDDMVGIPKPARPGPFTYGFSTSKAYELVALSSKKPEGSITTLEKAFLLEIIRISPLGGPAEDAARRFPDFRFRATANDFERQLVLSTSVVSKTCRFKT</sequence>
<dbReference type="EMBL" id="LFZN01000248">
    <property type="protein sequence ID" value="KXS94907.1"/>
    <property type="molecule type" value="Genomic_DNA"/>
</dbReference>
<evidence type="ECO:0000313" key="2">
    <source>
        <dbReference type="Proteomes" id="UP000070133"/>
    </source>
</evidence>
<gene>
    <name evidence="1" type="ORF">AC578_7669</name>
</gene>
<name>A0A139GXI2_9PEZI</name>
<keyword evidence="2" id="KW-1185">Reference proteome</keyword>
<organism evidence="1 2">
    <name type="scientific">Pseudocercospora eumusae</name>
    <dbReference type="NCBI Taxonomy" id="321146"/>
    <lineage>
        <taxon>Eukaryota</taxon>
        <taxon>Fungi</taxon>
        <taxon>Dikarya</taxon>
        <taxon>Ascomycota</taxon>
        <taxon>Pezizomycotina</taxon>
        <taxon>Dothideomycetes</taxon>
        <taxon>Dothideomycetidae</taxon>
        <taxon>Mycosphaerellales</taxon>
        <taxon>Mycosphaerellaceae</taxon>
        <taxon>Pseudocercospora</taxon>
    </lineage>
</organism>
<reference evidence="1 2" key="1">
    <citation type="submission" date="2015-07" db="EMBL/GenBank/DDBJ databases">
        <title>Comparative genomics of the Sigatoka disease complex on banana suggests a link between parallel evolutionary changes in Pseudocercospora fijiensis and Pseudocercospora eumusae and increased virulence on the banana host.</title>
        <authorList>
            <person name="Chang T.-C."/>
            <person name="Salvucci A."/>
            <person name="Crous P.W."/>
            <person name="Stergiopoulos I."/>
        </authorList>
    </citation>
    <scope>NUCLEOTIDE SEQUENCE [LARGE SCALE GENOMIC DNA]</scope>
    <source>
        <strain evidence="1 2">CBS 114824</strain>
    </source>
</reference>
<dbReference type="AlphaFoldDB" id="A0A139GXI2"/>
<evidence type="ECO:0000313" key="1">
    <source>
        <dbReference type="EMBL" id="KXS94907.1"/>
    </source>
</evidence>